<reference evidence="6" key="1">
    <citation type="journal article" date="2023" name="Mol. Biol. Evol.">
        <title>Third-Generation Sequencing Reveals the Adaptive Role of the Epigenome in Three Deep-Sea Polychaetes.</title>
        <authorList>
            <person name="Perez M."/>
            <person name="Aroh O."/>
            <person name="Sun Y."/>
            <person name="Lan Y."/>
            <person name="Juniper S.K."/>
            <person name="Young C.R."/>
            <person name="Angers B."/>
            <person name="Qian P.Y."/>
        </authorList>
    </citation>
    <scope>NUCLEOTIDE SEQUENCE</scope>
    <source>
        <strain evidence="6">R07B-5</strain>
    </source>
</reference>
<evidence type="ECO:0000313" key="7">
    <source>
        <dbReference type="Proteomes" id="UP001209878"/>
    </source>
</evidence>
<evidence type="ECO:0000256" key="2">
    <source>
        <dbReference type="ARBA" id="ARBA00073306"/>
    </source>
</evidence>
<keyword evidence="7" id="KW-1185">Reference proteome</keyword>
<dbReference type="AlphaFoldDB" id="A0AAD9MSY6"/>
<dbReference type="GO" id="GO:0005829">
    <property type="term" value="C:cytosol"/>
    <property type="evidence" value="ECO:0007669"/>
    <property type="project" value="TreeGrafter"/>
</dbReference>
<keyword evidence="1 3" id="KW-0560">Oxidoreductase</keyword>
<organism evidence="6 7">
    <name type="scientific">Ridgeia piscesae</name>
    <name type="common">Tubeworm</name>
    <dbReference type="NCBI Taxonomy" id="27915"/>
    <lineage>
        <taxon>Eukaryota</taxon>
        <taxon>Metazoa</taxon>
        <taxon>Spiralia</taxon>
        <taxon>Lophotrochozoa</taxon>
        <taxon>Annelida</taxon>
        <taxon>Polychaeta</taxon>
        <taxon>Sedentaria</taxon>
        <taxon>Canalipalpata</taxon>
        <taxon>Sabellida</taxon>
        <taxon>Siboglinidae</taxon>
        <taxon>Ridgeia</taxon>
    </lineage>
</organism>
<dbReference type="SUPFAM" id="SSF52283">
    <property type="entry name" value="Formate/glycerate dehydrogenase catalytic domain-like"/>
    <property type="match status" value="1"/>
</dbReference>
<evidence type="ECO:0000259" key="4">
    <source>
        <dbReference type="Pfam" id="PF00389"/>
    </source>
</evidence>
<dbReference type="GO" id="GO:0030267">
    <property type="term" value="F:glyoxylate reductase (NADPH) activity"/>
    <property type="evidence" value="ECO:0007669"/>
    <property type="project" value="TreeGrafter"/>
</dbReference>
<comment type="caution">
    <text evidence="6">The sequence shown here is derived from an EMBL/GenBank/DDBJ whole genome shotgun (WGS) entry which is preliminary data.</text>
</comment>
<dbReference type="PROSITE" id="PS00671">
    <property type="entry name" value="D_2_HYDROXYACID_DH_3"/>
    <property type="match status" value="1"/>
</dbReference>
<evidence type="ECO:0000256" key="1">
    <source>
        <dbReference type="ARBA" id="ARBA00023002"/>
    </source>
</evidence>
<feature type="domain" description="D-isomer specific 2-hydroxyacid dehydrogenase NAD-binding" evidence="5">
    <location>
        <begin position="61"/>
        <end position="239"/>
    </location>
</feature>
<dbReference type="GO" id="GO:0008465">
    <property type="term" value="F:hydroxypyruvate reductase (NADH) activity"/>
    <property type="evidence" value="ECO:0007669"/>
    <property type="project" value="TreeGrafter"/>
</dbReference>
<name>A0AAD9MSY6_RIDPI</name>
<protein>
    <recommendedName>
        <fullName evidence="2">Glyoxylate reductase/hydroxypyruvate reductase</fullName>
    </recommendedName>
</protein>
<dbReference type="PANTHER" id="PTHR10996:SF277">
    <property type="entry name" value="GLYOXYLATE REDUCTASE_HYDROXYPYRUVATE REDUCTASE"/>
    <property type="match status" value="1"/>
</dbReference>
<comment type="similarity">
    <text evidence="3">Belongs to the D-isomer specific 2-hydroxyacid dehydrogenase family.</text>
</comment>
<dbReference type="FunFam" id="3.40.50.720:FF:000026">
    <property type="entry name" value="Glyoxylate/hydroxypyruvate reductase B"/>
    <property type="match status" value="1"/>
</dbReference>
<evidence type="ECO:0000313" key="6">
    <source>
        <dbReference type="EMBL" id="KAK2144637.1"/>
    </source>
</evidence>
<proteinExistence type="inferred from homology"/>
<dbReference type="SUPFAM" id="SSF51735">
    <property type="entry name" value="NAD(P)-binding Rossmann-fold domains"/>
    <property type="match status" value="1"/>
</dbReference>
<dbReference type="Gene3D" id="3.40.50.720">
    <property type="entry name" value="NAD(P)-binding Rossmann-like Domain"/>
    <property type="match status" value="2"/>
</dbReference>
<dbReference type="EMBL" id="JAODUO010004147">
    <property type="protein sequence ID" value="KAK2144637.1"/>
    <property type="molecule type" value="Genomic_DNA"/>
</dbReference>
<gene>
    <name evidence="6" type="ORF">NP493_4163g00010</name>
</gene>
<accession>A0AAD9MSY6</accession>
<evidence type="ECO:0000259" key="5">
    <source>
        <dbReference type="Pfam" id="PF02826"/>
    </source>
</evidence>
<dbReference type="PANTHER" id="PTHR10996">
    <property type="entry name" value="2-HYDROXYACID DEHYDROGENASE-RELATED"/>
    <property type="match status" value="1"/>
</dbReference>
<dbReference type="InterPro" id="IPR006139">
    <property type="entry name" value="D-isomer_2_OHA_DH_cat_dom"/>
</dbReference>
<dbReference type="InterPro" id="IPR036291">
    <property type="entry name" value="NAD(P)-bd_dom_sf"/>
</dbReference>
<dbReference type="Proteomes" id="UP001209878">
    <property type="component" value="Unassembled WGS sequence"/>
</dbReference>
<dbReference type="GO" id="GO:0051287">
    <property type="term" value="F:NAD binding"/>
    <property type="evidence" value="ECO:0007669"/>
    <property type="project" value="InterPro"/>
</dbReference>
<dbReference type="InterPro" id="IPR050223">
    <property type="entry name" value="D-isomer_2-hydroxyacid_DH"/>
</dbReference>
<dbReference type="Pfam" id="PF00389">
    <property type="entry name" value="2-Hacid_dh"/>
    <property type="match status" value="1"/>
</dbReference>
<feature type="domain" description="D-isomer specific 2-hydroxyacid dehydrogenase catalytic" evidence="4">
    <location>
        <begin position="16"/>
        <end position="270"/>
    </location>
</feature>
<dbReference type="InterPro" id="IPR006140">
    <property type="entry name" value="D-isomer_DH_NAD-bd"/>
</dbReference>
<dbReference type="Pfam" id="PF02826">
    <property type="entry name" value="2-Hacid_dh_C"/>
    <property type="match status" value="1"/>
</dbReference>
<sequence length="280" mass="29712">MQNCQCCVDESAVPRTGPNLKVIGTMSVGYDHIDLAACKKRNIAVGYTPGVLTDATAELAVALLLATSRRLIEGASAVKSGQWGSWSPLWMCGPGLLNSTVGIVGLGRIGLAIARRLRPFNVSRVLYTGRQPKDSAKEVSAEFVGLDTLLAESDFVVVSCAITPETTALFDRKRFAQMKRGAMFVNISRGAVVVQEDLVDALKNGVIRAAGLDVCTPEPLPVDSPLLALPSCVVLPHIGSAAEETRAVMSVMTAKNILAAFNNQPMPAQVKSPCLLNTSY</sequence>
<dbReference type="InterPro" id="IPR029753">
    <property type="entry name" value="D-isomer_DH_CS"/>
</dbReference>
<evidence type="ECO:0000256" key="3">
    <source>
        <dbReference type="RuleBase" id="RU003719"/>
    </source>
</evidence>
<dbReference type="CDD" id="cd05301">
    <property type="entry name" value="GDH"/>
    <property type="match status" value="1"/>
</dbReference>